<dbReference type="AlphaFoldDB" id="A0AB34FMN0"/>
<accession>A0AB34FMN0</accession>
<keyword evidence="2" id="KW-1185">Reference proteome</keyword>
<protein>
    <submittedName>
        <fullName evidence="1">Feruloyl esterase-like protein</fullName>
    </submittedName>
</protein>
<evidence type="ECO:0000313" key="2">
    <source>
        <dbReference type="Proteomes" id="UP001163105"/>
    </source>
</evidence>
<reference evidence="1" key="1">
    <citation type="submission" date="2023-01" db="EMBL/GenBank/DDBJ databases">
        <title>The growth and conidiation of Purpureocillium lavendulum are regulated by nitrogen source and histone H3K14 acetylation.</title>
        <authorList>
            <person name="Tang P."/>
            <person name="Han J."/>
            <person name="Zhang C."/>
            <person name="Tang P."/>
            <person name="Qi F."/>
            <person name="Zhang K."/>
            <person name="Liang L."/>
        </authorList>
    </citation>
    <scope>NUCLEOTIDE SEQUENCE</scope>
    <source>
        <strain evidence="1">YMF1.00683</strain>
    </source>
</reference>
<dbReference type="Proteomes" id="UP001163105">
    <property type="component" value="Unassembled WGS sequence"/>
</dbReference>
<evidence type="ECO:0000313" key="1">
    <source>
        <dbReference type="EMBL" id="KAJ6440210.1"/>
    </source>
</evidence>
<dbReference type="EMBL" id="JAQHRD010000006">
    <property type="protein sequence ID" value="KAJ6440210.1"/>
    <property type="molecule type" value="Genomic_DNA"/>
</dbReference>
<comment type="caution">
    <text evidence="1">The sequence shown here is derived from an EMBL/GenBank/DDBJ whole genome shotgun (WGS) entry which is preliminary data.</text>
</comment>
<organism evidence="1 2">
    <name type="scientific">Purpureocillium lavendulum</name>
    <dbReference type="NCBI Taxonomy" id="1247861"/>
    <lineage>
        <taxon>Eukaryota</taxon>
        <taxon>Fungi</taxon>
        <taxon>Dikarya</taxon>
        <taxon>Ascomycota</taxon>
        <taxon>Pezizomycotina</taxon>
        <taxon>Sordariomycetes</taxon>
        <taxon>Hypocreomycetidae</taxon>
        <taxon>Hypocreales</taxon>
        <taxon>Ophiocordycipitaceae</taxon>
        <taxon>Purpureocillium</taxon>
    </lineage>
</organism>
<gene>
    <name evidence="1" type="ORF">O9K51_08101</name>
</gene>
<proteinExistence type="predicted"/>
<name>A0AB34FMN0_9HYPO</name>
<sequence>MAPAIPGIAVHDLTVAITTSPTPSAPGTDLISAVLRSFRHHCPDLLACPVVVVLDTYDDVGDCARLKKGIVTNDGAACYDAYKENVKRLVLDEYRRVPHDRDDGGGRASEPLIATRGEAEYGSDFGKNFVELRMTQTADRRVTFIEPAKRLGFGLAVRSALRTATTAYTWVQQHDWPLAADIPLRSILRVMDGDSTERPVKYVCLPSVRMRSYAVSSHVIKFPALRELTATLKGDFRASGDDDNEDDDSVPLTPLFFWHDKPHLAATSHYLERVFSSRLAIQRGGFIEDVIGQRARDQMKQGKWARWACWLYYPEEGTRLCVRHLQGRTWKGIDGAAKELQLRLEAAALASRPLAFDDSVSLDL</sequence>